<dbReference type="HOGENOM" id="CLU_2671983_0_0_1"/>
<evidence type="ECO:0000313" key="2">
    <source>
        <dbReference type="EMBL" id="KIK19247.1"/>
    </source>
</evidence>
<gene>
    <name evidence="2" type="ORF">PISMIDRAFT_13845</name>
</gene>
<feature type="compositionally biased region" description="Low complexity" evidence="1">
    <location>
        <begin position="39"/>
        <end position="54"/>
    </location>
</feature>
<feature type="compositionally biased region" description="Polar residues" evidence="1">
    <location>
        <begin position="1"/>
        <end position="14"/>
    </location>
</feature>
<feature type="region of interest" description="Disordered" evidence="1">
    <location>
        <begin position="1"/>
        <end position="59"/>
    </location>
</feature>
<evidence type="ECO:0000256" key="1">
    <source>
        <dbReference type="SAM" id="MobiDB-lite"/>
    </source>
</evidence>
<organism evidence="2 3">
    <name type="scientific">Pisolithus microcarpus 441</name>
    <dbReference type="NCBI Taxonomy" id="765257"/>
    <lineage>
        <taxon>Eukaryota</taxon>
        <taxon>Fungi</taxon>
        <taxon>Dikarya</taxon>
        <taxon>Basidiomycota</taxon>
        <taxon>Agaricomycotina</taxon>
        <taxon>Agaricomycetes</taxon>
        <taxon>Agaricomycetidae</taxon>
        <taxon>Boletales</taxon>
        <taxon>Sclerodermatineae</taxon>
        <taxon>Pisolithaceae</taxon>
        <taxon>Pisolithus</taxon>
    </lineage>
</organism>
<dbReference type="EMBL" id="KN833788">
    <property type="protein sequence ID" value="KIK19247.1"/>
    <property type="molecule type" value="Genomic_DNA"/>
</dbReference>
<name>A0A0C9Z9U3_9AGAM</name>
<proteinExistence type="predicted"/>
<sequence length="77" mass="8275">MLSHHQTNLFQQQDKVLVSPYAPSTDLPPPGACNTPPRKATTSKTAGSSSSNNHPPGPSYKIYHPVELFTCIVDAAE</sequence>
<dbReference type="Proteomes" id="UP000054018">
    <property type="component" value="Unassembled WGS sequence"/>
</dbReference>
<dbReference type="AlphaFoldDB" id="A0A0C9Z9U3"/>
<reference evidence="3" key="2">
    <citation type="submission" date="2015-01" db="EMBL/GenBank/DDBJ databases">
        <title>Evolutionary Origins and Diversification of the Mycorrhizal Mutualists.</title>
        <authorList>
            <consortium name="DOE Joint Genome Institute"/>
            <consortium name="Mycorrhizal Genomics Consortium"/>
            <person name="Kohler A."/>
            <person name="Kuo A."/>
            <person name="Nagy L.G."/>
            <person name="Floudas D."/>
            <person name="Copeland A."/>
            <person name="Barry K.W."/>
            <person name="Cichocki N."/>
            <person name="Veneault-Fourrey C."/>
            <person name="LaButti K."/>
            <person name="Lindquist E.A."/>
            <person name="Lipzen A."/>
            <person name="Lundell T."/>
            <person name="Morin E."/>
            <person name="Murat C."/>
            <person name="Riley R."/>
            <person name="Ohm R."/>
            <person name="Sun H."/>
            <person name="Tunlid A."/>
            <person name="Henrissat B."/>
            <person name="Grigoriev I.V."/>
            <person name="Hibbett D.S."/>
            <person name="Martin F."/>
        </authorList>
    </citation>
    <scope>NUCLEOTIDE SEQUENCE [LARGE SCALE GENOMIC DNA]</scope>
    <source>
        <strain evidence="3">441</strain>
    </source>
</reference>
<evidence type="ECO:0000313" key="3">
    <source>
        <dbReference type="Proteomes" id="UP000054018"/>
    </source>
</evidence>
<keyword evidence="3" id="KW-1185">Reference proteome</keyword>
<reference evidence="2 3" key="1">
    <citation type="submission" date="2014-04" db="EMBL/GenBank/DDBJ databases">
        <authorList>
            <consortium name="DOE Joint Genome Institute"/>
            <person name="Kuo A."/>
            <person name="Kohler A."/>
            <person name="Costa M.D."/>
            <person name="Nagy L.G."/>
            <person name="Floudas D."/>
            <person name="Copeland A."/>
            <person name="Barry K.W."/>
            <person name="Cichocki N."/>
            <person name="Veneault-Fourrey C."/>
            <person name="LaButti K."/>
            <person name="Lindquist E.A."/>
            <person name="Lipzen A."/>
            <person name="Lundell T."/>
            <person name="Morin E."/>
            <person name="Murat C."/>
            <person name="Sun H."/>
            <person name="Tunlid A."/>
            <person name="Henrissat B."/>
            <person name="Grigoriev I.V."/>
            <person name="Hibbett D.S."/>
            <person name="Martin F."/>
            <person name="Nordberg H.P."/>
            <person name="Cantor M.N."/>
            <person name="Hua S.X."/>
        </authorList>
    </citation>
    <scope>NUCLEOTIDE SEQUENCE [LARGE SCALE GENOMIC DNA]</scope>
    <source>
        <strain evidence="2 3">441</strain>
    </source>
</reference>
<protein>
    <submittedName>
        <fullName evidence="2">Uncharacterized protein</fullName>
    </submittedName>
</protein>
<accession>A0A0C9Z9U3</accession>